<comment type="similarity">
    <text evidence="1 10">Belongs to the folylpolyglutamate synthase family.</text>
</comment>
<evidence type="ECO:0000256" key="10">
    <source>
        <dbReference type="PIRNR" id="PIRNR001563"/>
    </source>
</evidence>
<keyword evidence="4" id="KW-0479">Metal-binding</keyword>
<keyword evidence="3 10" id="KW-0436">Ligase</keyword>
<proteinExistence type="inferred from homology"/>
<dbReference type="Gene3D" id="3.90.190.20">
    <property type="entry name" value="Mur ligase, C-terminal domain"/>
    <property type="match status" value="1"/>
</dbReference>
<protein>
    <recommendedName>
        <fullName evidence="2">tetrahydrofolate synthase</fullName>
        <ecNumber evidence="2">6.3.2.17</ecNumber>
    </recommendedName>
    <alternativeName>
        <fullName evidence="8">Tetrahydrofolylpolyglutamate synthase</fullName>
    </alternativeName>
</protein>
<keyword evidence="14" id="KW-1185">Reference proteome</keyword>
<dbReference type="SUPFAM" id="SSF53244">
    <property type="entry name" value="MurD-like peptide ligases, peptide-binding domain"/>
    <property type="match status" value="1"/>
</dbReference>
<gene>
    <name evidence="13" type="primary">folC</name>
    <name evidence="13" type="ORF">GCM10010913_45270</name>
</gene>
<dbReference type="InterPro" id="IPR001645">
    <property type="entry name" value="Folylpolyglutamate_synth"/>
</dbReference>
<evidence type="ECO:0000256" key="2">
    <source>
        <dbReference type="ARBA" id="ARBA00013025"/>
    </source>
</evidence>
<dbReference type="PANTHER" id="PTHR11136">
    <property type="entry name" value="FOLYLPOLYGLUTAMATE SYNTHASE-RELATED"/>
    <property type="match status" value="1"/>
</dbReference>
<sequence>MRYDEALNYISQLSTNISQHRREYMETILGKLRNPHNNLKFIHIAGTNGKGSTANYISNILSSSNYRVGLFTSPHIERWNERIKINNVEIADQDFSEIAGLTKYAVEQMVLEGLEAPTIAQFLTTMALQYFNKMQCDVVVLETGCGGKMDPTNVISSPEVAVITKISLDHTNYFGNSIIDIAKEKAGIIKENTDTVLYPQSEEVTKILLDCCVSKNAKLQQPDFNKLIVMEQNIDRQIFSYKGYKGVEVTLLGKHQIENAIVALEAAEVLIKKGYKITENTIANGLKNTKWPGRVELLCKNPVFILDGAHNLDGIEALASLLKEYFPNKKIIFIYGGLRGKDNEKMIQVLAPLAERFFLIPYNYHRAVPPKEIAEKISSFMDNYKVCMSIEEAIKQSISTSVDGIVCVAGSMYYFKEFKDYFNHKEEKLN</sequence>
<dbReference type="Pfam" id="PF02875">
    <property type="entry name" value="Mur_ligase_C"/>
    <property type="match status" value="1"/>
</dbReference>
<evidence type="ECO:0000256" key="1">
    <source>
        <dbReference type="ARBA" id="ARBA00008276"/>
    </source>
</evidence>
<evidence type="ECO:0000256" key="6">
    <source>
        <dbReference type="ARBA" id="ARBA00022840"/>
    </source>
</evidence>
<evidence type="ECO:0000256" key="7">
    <source>
        <dbReference type="ARBA" id="ARBA00022842"/>
    </source>
</evidence>
<evidence type="ECO:0000256" key="5">
    <source>
        <dbReference type="ARBA" id="ARBA00022741"/>
    </source>
</evidence>
<keyword evidence="5 10" id="KW-0547">Nucleotide-binding</keyword>
<evidence type="ECO:0000259" key="12">
    <source>
        <dbReference type="Pfam" id="PF08245"/>
    </source>
</evidence>
<dbReference type="NCBIfam" id="TIGR01499">
    <property type="entry name" value="folC"/>
    <property type="match status" value="1"/>
</dbReference>
<dbReference type="InterPro" id="IPR036565">
    <property type="entry name" value="Mur-like_cat_sf"/>
</dbReference>
<keyword evidence="7" id="KW-0460">Magnesium</keyword>
<keyword evidence="6 10" id="KW-0067">ATP-binding</keyword>
<evidence type="ECO:0000313" key="13">
    <source>
        <dbReference type="EMBL" id="GGG18094.1"/>
    </source>
</evidence>
<dbReference type="EMBL" id="BMIW01000051">
    <property type="protein sequence ID" value="GGG18094.1"/>
    <property type="molecule type" value="Genomic_DNA"/>
</dbReference>
<evidence type="ECO:0000256" key="4">
    <source>
        <dbReference type="ARBA" id="ARBA00022723"/>
    </source>
</evidence>
<name>A0ABQ1W6Y0_9BACL</name>
<dbReference type="InterPro" id="IPR013221">
    <property type="entry name" value="Mur_ligase_cen"/>
</dbReference>
<dbReference type="Proteomes" id="UP000608420">
    <property type="component" value="Unassembled WGS sequence"/>
</dbReference>
<dbReference type="InterPro" id="IPR036615">
    <property type="entry name" value="Mur_ligase_C_dom_sf"/>
</dbReference>
<evidence type="ECO:0000313" key="14">
    <source>
        <dbReference type="Proteomes" id="UP000608420"/>
    </source>
</evidence>
<dbReference type="Gene3D" id="3.40.1190.10">
    <property type="entry name" value="Mur-like, catalytic domain"/>
    <property type="match status" value="1"/>
</dbReference>
<reference evidence="14" key="1">
    <citation type="journal article" date="2019" name="Int. J. Syst. Evol. Microbiol.">
        <title>The Global Catalogue of Microorganisms (GCM) 10K type strain sequencing project: providing services to taxonomists for standard genome sequencing and annotation.</title>
        <authorList>
            <consortium name="The Broad Institute Genomics Platform"/>
            <consortium name="The Broad Institute Genome Sequencing Center for Infectious Disease"/>
            <person name="Wu L."/>
            <person name="Ma J."/>
        </authorList>
    </citation>
    <scope>NUCLEOTIDE SEQUENCE [LARGE SCALE GENOMIC DNA]</scope>
    <source>
        <strain evidence="14">CGMCC 1.15420</strain>
    </source>
</reference>
<feature type="domain" description="Mur ligase C-terminal" evidence="11">
    <location>
        <begin position="293"/>
        <end position="411"/>
    </location>
</feature>
<accession>A0ABQ1W6Y0</accession>
<evidence type="ECO:0000256" key="3">
    <source>
        <dbReference type="ARBA" id="ARBA00022598"/>
    </source>
</evidence>
<evidence type="ECO:0000256" key="9">
    <source>
        <dbReference type="ARBA" id="ARBA00047493"/>
    </source>
</evidence>
<dbReference type="PIRSF" id="PIRSF001563">
    <property type="entry name" value="Folylpolyglu_synth"/>
    <property type="match status" value="1"/>
</dbReference>
<dbReference type="Pfam" id="PF08245">
    <property type="entry name" value="Mur_ligase_M"/>
    <property type="match status" value="1"/>
</dbReference>
<feature type="domain" description="Mur ligase central" evidence="12">
    <location>
        <begin position="44"/>
        <end position="266"/>
    </location>
</feature>
<dbReference type="SUPFAM" id="SSF53623">
    <property type="entry name" value="MurD-like peptide ligases, catalytic domain"/>
    <property type="match status" value="1"/>
</dbReference>
<dbReference type="EC" id="6.3.2.17" evidence="2"/>
<comment type="caution">
    <text evidence="13">The sequence shown here is derived from an EMBL/GenBank/DDBJ whole genome shotgun (WGS) entry which is preliminary data.</text>
</comment>
<organism evidence="13 14">
    <name type="scientific">Paenibacillus aceti</name>
    <dbReference type="NCBI Taxonomy" id="1820010"/>
    <lineage>
        <taxon>Bacteria</taxon>
        <taxon>Bacillati</taxon>
        <taxon>Bacillota</taxon>
        <taxon>Bacilli</taxon>
        <taxon>Bacillales</taxon>
        <taxon>Paenibacillaceae</taxon>
        <taxon>Paenibacillus</taxon>
    </lineage>
</organism>
<dbReference type="InterPro" id="IPR004101">
    <property type="entry name" value="Mur_ligase_C"/>
</dbReference>
<comment type="catalytic activity">
    <reaction evidence="9">
        <text>(6S)-5,6,7,8-tetrahydrofolyl-(gamma-L-Glu)(n) + L-glutamate + ATP = (6S)-5,6,7,8-tetrahydrofolyl-(gamma-L-Glu)(n+1) + ADP + phosphate + H(+)</text>
        <dbReference type="Rhea" id="RHEA:10580"/>
        <dbReference type="Rhea" id="RHEA-COMP:14738"/>
        <dbReference type="Rhea" id="RHEA-COMP:14740"/>
        <dbReference type="ChEBI" id="CHEBI:15378"/>
        <dbReference type="ChEBI" id="CHEBI:29985"/>
        <dbReference type="ChEBI" id="CHEBI:30616"/>
        <dbReference type="ChEBI" id="CHEBI:43474"/>
        <dbReference type="ChEBI" id="CHEBI:141005"/>
        <dbReference type="ChEBI" id="CHEBI:456216"/>
        <dbReference type="EC" id="6.3.2.17"/>
    </reaction>
</comment>
<dbReference type="PANTHER" id="PTHR11136:SF0">
    <property type="entry name" value="DIHYDROFOLATE SYNTHETASE-RELATED"/>
    <property type="match status" value="1"/>
</dbReference>
<evidence type="ECO:0000259" key="11">
    <source>
        <dbReference type="Pfam" id="PF02875"/>
    </source>
</evidence>
<evidence type="ECO:0000256" key="8">
    <source>
        <dbReference type="ARBA" id="ARBA00030592"/>
    </source>
</evidence>